<accession>A0AAV5KAS1</accession>
<dbReference type="Proteomes" id="UP001054252">
    <property type="component" value="Unassembled WGS sequence"/>
</dbReference>
<keyword evidence="3" id="KW-0325">Glycoprotein</keyword>
<evidence type="ECO:0000313" key="4">
    <source>
        <dbReference type="EMBL" id="GKV21000.1"/>
    </source>
</evidence>
<dbReference type="EMBL" id="BPVZ01000056">
    <property type="protein sequence ID" value="GKV21000.1"/>
    <property type="molecule type" value="Genomic_DNA"/>
</dbReference>
<keyword evidence="5" id="KW-1185">Reference proteome</keyword>
<sequence>MARVTIQNHYQYCHVDVPGWKLGWTWANDEAIMSMSGAFATQRGNRSSFKDQVPHSCKKDPNIVDLMLDVLWENKSDNCCRGGLLAAWAINPVASFSSFEMIIGDTNNVQAPKSLTLMAPGPGYTCGQLEDTDPTVSSDIGGRRQVQVFSEYALNQHGNPHVLIPVF</sequence>
<dbReference type="GO" id="GO:0052324">
    <property type="term" value="P:plant-type cell wall cellulose biosynthetic process"/>
    <property type="evidence" value="ECO:0007669"/>
    <property type="project" value="TreeGrafter"/>
</dbReference>
<reference evidence="4 5" key="1">
    <citation type="journal article" date="2021" name="Commun. Biol.">
        <title>The genome of Shorea leprosula (Dipterocarpaceae) highlights the ecological relevance of drought in aseasonal tropical rainforests.</title>
        <authorList>
            <person name="Ng K.K.S."/>
            <person name="Kobayashi M.J."/>
            <person name="Fawcett J.A."/>
            <person name="Hatakeyama M."/>
            <person name="Paape T."/>
            <person name="Ng C.H."/>
            <person name="Ang C.C."/>
            <person name="Tnah L.H."/>
            <person name="Lee C.T."/>
            <person name="Nishiyama T."/>
            <person name="Sese J."/>
            <person name="O'Brien M.J."/>
            <person name="Copetti D."/>
            <person name="Mohd Noor M.I."/>
            <person name="Ong R.C."/>
            <person name="Putra M."/>
            <person name="Sireger I.Z."/>
            <person name="Indrioko S."/>
            <person name="Kosugi Y."/>
            <person name="Izuno A."/>
            <person name="Isagi Y."/>
            <person name="Lee S.L."/>
            <person name="Shimizu K.K."/>
        </authorList>
    </citation>
    <scope>NUCLEOTIDE SEQUENCE [LARGE SCALE GENOMIC DNA]</scope>
    <source>
        <strain evidence="4">214</strain>
    </source>
</reference>
<dbReference type="GO" id="GO:0010215">
    <property type="term" value="P:cellulose microfibril organization"/>
    <property type="evidence" value="ECO:0007669"/>
    <property type="project" value="InterPro"/>
</dbReference>
<protein>
    <recommendedName>
        <fullName evidence="6">COBRA-like protein</fullName>
    </recommendedName>
</protein>
<keyword evidence="2" id="KW-0732">Signal</keyword>
<evidence type="ECO:0000313" key="5">
    <source>
        <dbReference type="Proteomes" id="UP001054252"/>
    </source>
</evidence>
<dbReference type="PANTHER" id="PTHR31673:SF41">
    <property type="entry name" value="COBRA-LIKE PROTEIN"/>
    <property type="match status" value="1"/>
</dbReference>
<dbReference type="PANTHER" id="PTHR31673">
    <property type="entry name" value="PROTEIN COBRA"/>
    <property type="match status" value="1"/>
</dbReference>
<comment type="caution">
    <text evidence="4">The sequence shown here is derived from an EMBL/GenBank/DDBJ whole genome shotgun (WGS) entry which is preliminary data.</text>
</comment>
<dbReference type="InterPro" id="IPR006918">
    <property type="entry name" value="COBRA_pln"/>
</dbReference>
<dbReference type="AlphaFoldDB" id="A0AAV5KAS1"/>
<evidence type="ECO:0000256" key="2">
    <source>
        <dbReference type="ARBA" id="ARBA00022729"/>
    </source>
</evidence>
<name>A0AAV5KAS1_9ROSI</name>
<dbReference type="Pfam" id="PF04833">
    <property type="entry name" value="COBRA"/>
    <property type="match status" value="1"/>
</dbReference>
<evidence type="ECO:0000256" key="3">
    <source>
        <dbReference type="ARBA" id="ARBA00023180"/>
    </source>
</evidence>
<comment type="similarity">
    <text evidence="1">Belongs to the COBRA family.</text>
</comment>
<gene>
    <name evidence="4" type="ORF">SLEP1_g31035</name>
</gene>
<proteinExistence type="inferred from homology"/>
<dbReference type="GO" id="GO:0005886">
    <property type="term" value="C:plasma membrane"/>
    <property type="evidence" value="ECO:0007669"/>
    <property type="project" value="TreeGrafter"/>
</dbReference>
<evidence type="ECO:0008006" key="6">
    <source>
        <dbReference type="Google" id="ProtNLM"/>
    </source>
</evidence>
<evidence type="ECO:0000256" key="1">
    <source>
        <dbReference type="ARBA" id="ARBA00005507"/>
    </source>
</evidence>
<organism evidence="4 5">
    <name type="scientific">Rubroshorea leprosula</name>
    <dbReference type="NCBI Taxonomy" id="152421"/>
    <lineage>
        <taxon>Eukaryota</taxon>
        <taxon>Viridiplantae</taxon>
        <taxon>Streptophyta</taxon>
        <taxon>Embryophyta</taxon>
        <taxon>Tracheophyta</taxon>
        <taxon>Spermatophyta</taxon>
        <taxon>Magnoliopsida</taxon>
        <taxon>eudicotyledons</taxon>
        <taxon>Gunneridae</taxon>
        <taxon>Pentapetalae</taxon>
        <taxon>rosids</taxon>
        <taxon>malvids</taxon>
        <taxon>Malvales</taxon>
        <taxon>Dipterocarpaceae</taxon>
        <taxon>Rubroshorea</taxon>
    </lineage>
</organism>